<organism evidence="1 2">
    <name type="scientific">Listeria immobilis</name>
    <dbReference type="NCBI Taxonomy" id="2713502"/>
    <lineage>
        <taxon>Bacteria</taxon>
        <taxon>Bacillati</taxon>
        <taxon>Bacillota</taxon>
        <taxon>Bacilli</taxon>
        <taxon>Bacillales</taxon>
        <taxon>Listeriaceae</taxon>
        <taxon>Listeria</taxon>
    </lineage>
</organism>
<dbReference type="Gene3D" id="1.10.357.10">
    <property type="entry name" value="Tetracycline Repressor, domain 2"/>
    <property type="match status" value="1"/>
</dbReference>
<evidence type="ECO:0000313" key="1">
    <source>
        <dbReference type="EMBL" id="MBC1488851.1"/>
    </source>
</evidence>
<dbReference type="EMBL" id="JAASTW010000007">
    <property type="protein sequence ID" value="MBC1488851.1"/>
    <property type="molecule type" value="Genomic_DNA"/>
</dbReference>
<reference evidence="1 2" key="1">
    <citation type="submission" date="2020-03" db="EMBL/GenBank/DDBJ databases">
        <title>Soil Listeria distribution.</title>
        <authorList>
            <person name="Liao J."/>
            <person name="Wiedmann M."/>
        </authorList>
    </citation>
    <scope>NUCLEOTIDE SEQUENCE [LARGE SCALE GENOMIC DNA]</scope>
    <source>
        <strain evidence="1 2">FSL L7-1554</strain>
    </source>
</reference>
<dbReference type="AlphaFoldDB" id="A0A7X1C922"/>
<name>A0A7X1C922_9LIST</name>
<dbReference type="Proteomes" id="UP000561617">
    <property type="component" value="Unassembled WGS sequence"/>
</dbReference>
<proteinExistence type="predicted"/>
<dbReference type="SUPFAM" id="SSF46689">
    <property type="entry name" value="Homeodomain-like"/>
    <property type="match status" value="1"/>
</dbReference>
<accession>A0A7X1C922</accession>
<gene>
    <name evidence="1" type="ORF">HCJ38_07460</name>
</gene>
<dbReference type="InterPro" id="IPR009057">
    <property type="entry name" value="Homeodomain-like_sf"/>
</dbReference>
<comment type="caution">
    <text evidence="1">The sequence shown here is derived from an EMBL/GenBank/DDBJ whole genome shotgun (WGS) entry which is preliminary data.</text>
</comment>
<evidence type="ECO:0000313" key="2">
    <source>
        <dbReference type="Proteomes" id="UP000561617"/>
    </source>
</evidence>
<protein>
    <submittedName>
        <fullName evidence="1">TetR/AcrR family transcriptional regulator</fullName>
    </submittedName>
</protein>
<sequence>MYHKLEVALINKRIKVHQPLNIDLRAKKTQTKFYTVIENYYLTGRSFESISIKELCAKADVSRATFYRHHEEIIQIIEVQLLRNMQQFSKKLDQITLSRQNIQQLIISLLQAKQQLFQIIAWSKAESIFLDVIAGEILRICLLKEITFSDNHFVPNYLARMILNLGLEISPQQRKYTNQQLYELISETIHFLAK</sequence>